<proteinExistence type="predicted"/>
<evidence type="ECO:0000313" key="2">
    <source>
        <dbReference type="Proteomes" id="UP001597413"/>
    </source>
</evidence>
<comment type="caution">
    <text evidence="1">The sequence shown here is derived from an EMBL/GenBank/DDBJ whole genome shotgun (WGS) entry which is preliminary data.</text>
</comment>
<dbReference type="RefSeq" id="WP_377387714.1">
    <property type="nucleotide sequence ID" value="NZ_JBHUIX010000004.1"/>
</dbReference>
<dbReference type="EMBL" id="JBHUIX010000004">
    <property type="protein sequence ID" value="MFD2173331.1"/>
    <property type="molecule type" value="Genomic_DNA"/>
</dbReference>
<keyword evidence="2" id="KW-1185">Reference proteome</keyword>
<evidence type="ECO:0000313" key="1">
    <source>
        <dbReference type="EMBL" id="MFD2173331.1"/>
    </source>
</evidence>
<organism evidence="1 2">
    <name type="scientific">Rhodobacter lacus</name>
    <dbReference type="NCBI Taxonomy" id="1641972"/>
    <lineage>
        <taxon>Bacteria</taxon>
        <taxon>Pseudomonadati</taxon>
        <taxon>Pseudomonadota</taxon>
        <taxon>Alphaproteobacteria</taxon>
        <taxon>Rhodobacterales</taxon>
        <taxon>Rhodobacter group</taxon>
        <taxon>Rhodobacter</taxon>
    </lineage>
</organism>
<protein>
    <submittedName>
        <fullName evidence="1">Uncharacterized protein</fullName>
    </submittedName>
</protein>
<sequence>MTAIIVRLGALAQAEAVAGAQWSVPLGSGGIVTHMGCNWVGCPGEITSALEQVDGVRTGEDFFGLCEDLGVAPIAL</sequence>
<gene>
    <name evidence="1" type="ORF">ACFSM0_04405</name>
</gene>
<dbReference type="Proteomes" id="UP001597413">
    <property type="component" value="Unassembled WGS sequence"/>
</dbReference>
<reference evidence="2" key="1">
    <citation type="journal article" date="2019" name="Int. J. Syst. Evol. Microbiol.">
        <title>The Global Catalogue of Microorganisms (GCM) 10K type strain sequencing project: providing services to taxonomists for standard genome sequencing and annotation.</title>
        <authorList>
            <consortium name="The Broad Institute Genomics Platform"/>
            <consortium name="The Broad Institute Genome Sequencing Center for Infectious Disease"/>
            <person name="Wu L."/>
            <person name="Ma J."/>
        </authorList>
    </citation>
    <scope>NUCLEOTIDE SEQUENCE [LARGE SCALE GENOMIC DNA]</scope>
    <source>
        <strain evidence="2">CCUG 55131</strain>
    </source>
</reference>
<name>A0ABW5A648_9RHOB</name>
<accession>A0ABW5A648</accession>